<protein>
    <recommendedName>
        <fullName evidence="3">Mediator of RNA polymerase II transcription subunit 26</fullName>
    </recommendedName>
    <alternativeName>
        <fullName evidence="8">Cofactor required for Sp1 transcriptional activation subunit 7</fullName>
    </alternativeName>
    <alternativeName>
        <fullName evidence="9">Mediator complex subunit 26</fullName>
    </alternativeName>
</protein>
<evidence type="ECO:0000256" key="6">
    <source>
        <dbReference type="ARBA" id="ARBA00023163"/>
    </source>
</evidence>
<evidence type="ECO:0000256" key="8">
    <source>
        <dbReference type="ARBA" id="ARBA00030125"/>
    </source>
</evidence>
<feature type="compositionally biased region" description="Low complexity" evidence="11">
    <location>
        <begin position="292"/>
        <end position="302"/>
    </location>
</feature>
<gene>
    <name evidence="14" type="primary">LOC101853165</name>
</gene>
<evidence type="ECO:0000256" key="10">
    <source>
        <dbReference type="PROSITE-ProRule" id="PRU00649"/>
    </source>
</evidence>
<dbReference type="InterPro" id="IPR042376">
    <property type="entry name" value="MED26"/>
</dbReference>
<organism evidence="13 14">
    <name type="scientific">Aplysia californica</name>
    <name type="common">California sea hare</name>
    <dbReference type="NCBI Taxonomy" id="6500"/>
    <lineage>
        <taxon>Eukaryota</taxon>
        <taxon>Metazoa</taxon>
        <taxon>Spiralia</taxon>
        <taxon>Lophotrochozoa</taxon>
        <taxon>Mollusca</taxon>
        <taxon>Gastropoda</taxon>
        <taxon>Heterobranchia</taxon>
        <taxon>Euthyneura</taxon>
        <taxon>Tectipleura</taxon>
        <taxon>Aplysiida</taxon>
        <taxon>Aplysioidea</taxon>
        <taxon>Aplysiidae</taxon>
        <taxon>Aplysia</taxon>
    </lineage>
</organism>
<evidence type="ECO:0000256" key="7">
    <source>
        <dbReference type="ARBA" id="ARBA00023242"/>
    </source>
</evidence>
<feature type="compositionally biased region" description="Polar residues" evidence="11">
    <location>
        <begin position="150"/>
        <end position="168"/>
    </location>
</feature>
<dbReference type="Pfam" id="PF15693">
    <property type="entry name" value="Med26_C"/>
    <property type="match status" value="1"/>
</dbReference>
<dbReference type="RefSeq" id="XP_005099239.1">
    <property type="nucleotide sequence ID" value="XM_005099182.3"/>
</dbReference>
<feature type="compositionally biased region" description="Basic and acidic residues" evidence="11">
    <location>
        <begin position="446"/>
        <end position="464"/>
    </location>
</feature>
<feature type="region of interest" description="Disordered" evidence="11">
    <location>
        <begin position="108"/>
        <end position="302"/>
    </location>
</feature>
<dbReference type="PROSITE" id="PS51319">
    <property type="entry name" value="TFIIS_N"/>
    <property type="match status" value="1"/>
</dbReference>
<evidence type="ECO:0000256" key="5">
    <source>
        <dbReference type="ARBA" id="ARBA00023159"/>
    </source>
</evidence>
<feature type="compositionally biased region" description="Polar residues" evidence="11">
    <location>
        <begin position="520"/>
        <end position="530"/>
    </location>
</feature>
<dbReference type="PANTHER" id="PTHR15201:SF1">
    <property type="entry name" value="MEDIATOR OF RNA POLYMERASE II TRANSCRIPTION SUBUNIT 26"/>
    <property type="match status" value="1"/>
</dbReference>
<dbReference type="GeneID" id="101853165"/>
<dbReference type="SMART" id="SM00509">
    <property type="entry name" value="TFS2N"/>
    <property type="match status" value="1"/>
</dbReference>
<comment type="similarity">
    <text evidence="2">Belongs to the Mediator complex subunit 26 family.</text>
</comment>
<keyword evidence="6" id="KW-0804">Transcription</keyword>
<feature type="compositionally biased region" description="Low complexity" evidence="11">
    <location>
        <begin position="136"/>
        <end position="145"/>
    </location>
</feature>
<reference evidence="14" key="1">
    <citation type="submission" date="2025-08" db="UniProtKB">
        <authorList>
            <consortium name="RefSeq"/>
        </authorList>
    </citation>
    <scope>IDENTIFICATION</scope>
</reference>
<accession>A0ABM0JQL2</accession>
<evidence type="ECO:0000256" key="1">
    <source>
        <dbReference type="ARBA" id="ARBA00004123"/>
    </source>
</evidence>
<feature type="compositionally biased region" description="Basic and acidic residues" evidence="11">
    <location>
        <begin position="382"/>
        <end position="393"/>
    </location>
</feature>
<evidence type="ECO:0000256" key="4">
    <source>
        <dbReference type="ARBA" id="ARBA00023015"/>
    </source>
</evidence>
<keyword evidence="5" id="KW-0010">Activator</keyword>
<feature type="region of interest" description="Disordered" evidence="11">
    <location>
        <begin position="520"/>
        <end position="546"/>
    </location>
</feature>
<evidence type="ECO:0000256" key="11">
    <source>
        <dbReference type="SAM" id="MobiDB-lite"/>
    </source>
</evidence>
<evidence type="ECO:0000313" key="14">
    <source>
        <dbReference type="RefSeq" id="XP_005099239.1"/>
    </source>
</evidence>
<keyword evidence="13" id="KW-1185">Reference proteome</keyword>
<evidence type="ECO:0000256" key="3">
    <source>
        <dbReference type="ARBA" id="ARBA00019686"/>
    </source>
</evidence>
<feature type="compositionally biased region" description="Basic and acidic residues" evidence="11">
    <location>
        <begin position="199"/>
        <end position="211"/>
    </location>
</feature>
<sequence length="660" mass="72328">MPLTPAQIKDKLTNALDDDKNVVDEEAVEEVITLLETSSLTKEILEQTRLGRDINYVRKTSKIPATAKRARNLVKAWQRLFVVPGSPQVANGQHPNVSSSSLQRISPGLQRVSPGLSPAISRSNTPVRCAPSPALAQVRQQQRVAGSRSPAAQVSKLSQKLQRGSDSRSPAVLRSASNNHDDSNLSWPGTPPCPPCENSQDRLAGDRDSAKPDASGGSKNCQAGGTNERHFNFDHKSSDHSLESTSKLVNRASDQRDVSKTNVANRKRTRAETRLDDSESQTPSSKQVRLTSSSPSLSAPVFSKSDVINGTVLRKSGRKSPAASASTENLFVDHKTMVSSSNKGSLLDQPEPSTPLSRANKRLALQRQDSVSSRLSVQSTELRTRERTNKVKTTEQLIEDMQGKSTTPVGTQVIAQIRTNKIQQESDYLKPVLPPGVKRRGRKKKQEREQLELPDKESASDGRKLAQTKSEYIKRFLQTSVAPTPGEDIYEAPISQSRHESLEEQPIGLGGCSTTFAQSAYDSNFPSYPSRQDKSDSGPSASPPEARDILEGAAHHLPSSSCGVADVHAPSSERLSEEQILARLPPIDFDNIDWASHDYPSLQPMQVGSELVVRLHSENMEGVNGTYDRDGQFRQWAELLTVDSVYDEPLYILPYVIPDD</sequence>
<evidence type="ECO:0000259" key="12">
    <source>
        <dbReference type="PROSITE" id="PS51319"/>
    </source>
</evidence>
<name>A0ABM0JQL2_APLCA</name>
<feature type="region of interest" description="Disordered" evidence="11">
    <location>
        <begin position="364"/>
        <end position="410"/>
    </location>
</feature>
<dbReference type="SUPFAM" id="SSF47676">
    <property type="entry name" value="Conserved domain common to transcription factors TFIIS, elongin A, CRSP70"/>
    <property type="match status" value="1"/>
</dbReference>
<dbReference type="InterPro" id="IPR017923">
    <property type="entry name" value="TFIIS_N"/>
</dbReference>
<feature type="region of interest" description="Disordered" evidence="11">
    <location>
        <begin position="426"/>
        <end position="465"/>
    </location>
</feature>
<feature type="domain" description="TFIIS N-terminal" evidence="12">
    <location>
        <begin position="1"/>
        <end position="84"/>
    </location>
</feature>
<comment type="subcellular location">
    <subcellularLocation>
        <location evidence="1 10">Nucleus</location>
    </subcellularLocation>
</comment>
<feature type="compositionally biased region" description="Polar residues" evidence="11">
    <location>
        <begin position="367"/>
        <end position="381"/>
    </location>
</feature>
<dbReference type="PANTHER" id="PTHR15201">
    <property type="entry name" value="CRSP70"/>
    <property type="match status" value="1"/>
</dbReference>
<dbReference type="InterPro" id="IPR031416">
    <property type="entry name" value="Med26_C"/>
</dbReference>
<dbReference type="Gene3D" id="1.20.930.10">
    <property type="entry name" value="Conserved domain common to transcription factors TFIIS, elongin A, CRSP70"/>
    <property type="match status" value="1"/>
</dbReference>
<feature type="compositionally biased region" description="Polar residues" evidence="11">
    <location>
        <begin position="280"/>
        <end position="291"/>
    </location>
</feature>
<dbReference type="Proteomes" id="UP000694888">
    <property type="component" value="Unplaced"/>
</dbReference>
<dbReference type="InterPro" id="IPR035441">
    <property type="entry name" value="TFIIS/LEDGF_dom_sf"/>
</dbReference>
<evidence type="ECO:0000256" key="9">
    <source>
        <dbReference type="ARBA" id="ARBA00031968"/>
    </source>
</evidence>
<dbReference type="Pfam" id="PF08711">
    <property type="entry name" value="Med26"/>
    <property type="match status" value="1"/>
</dbReference>
<proteinExistence type="inferred from homology"/>
<keyword evidence="4" id="KW-0805">Transcription regulation</keyword>
<dbReference type="InterPro" id="IPR003617">
    <property type="entry name" value="TFIIS/CRSP70_N_sub"/>
</dbReference>
<feature type="compositionally biased region" description="Basic and acidic residues" evidence="11">
    <location>
        <begin position="227"/>
        <end position="242"/>
    </location>
</feature>
<keyword evidence="7 10" id="KW-0539">Nucleus</keyword>
<evidence type="ECO:0000256" key="2">
    <source>
        <dbReference type="ARBA" id="ARBA00009681"/>
    </source>
</evidence>
<evidence type="ECO:0000313" key="13">
    <source>
        <dbReference type="Proteomes" id="UP000694888"/>
    </source>
</evidence>